<proteinExistence type="predicted"/>
<reference evidence="2" key="1">
    <citation type="submission" date="2016-11" db="UniProtKB">
        <authorList>
            <consortium name="WormBaseParasite"/>
        </authorList>
    </citation>
    <scope>IDENTIFICATION</scope>
    <source>
        <strain evidence="2">KR3021</strain>
    </source>
</reference>
<evidence type="ECO:0000313" key="1">
    <source>
        <dbReference type="Proteomes" id="UP000095286"/>
    </source>
</evidence>
<dbReference type="Proteomes" id="UP000095286">
    <property type="component" value="Unplaced"/>
</dbReference>
<protein>
    <submittedName>
        <fullName evidence="2">IgGFc_binding domain-containing protein</fullName>
    </submittedName>
</protein>
<evidence type="ECO:0000313" key="2">
    <source>
        <dbReference type="WBParaSite" id="RSKR_0001079375.1"/>
    </source>
</evidence>
<organism evidence="1 2">
    <name type="scientific">Rhabditophanes sp. KR3021</name>
    <dbReference type="NCBI Taxonomy" id="114890"/>
    <lineage>
        <taxon>Eukaryota</taxon>
        <taxon>Metazoa</taxon>
        <taxon>Ecdysozoa</taxon>
        <taxon>Nematoda</taxon>
        <taxon>Chromadorea</taxon>
        <taxon>Rhabditida</taxon>
        <taxon>Tylenchina</taxon>
        <taxon>Panagrolaimomorpha</taxon>
        <taxon>Strongyloidoidea</taxon>
        <taxon>Alloionematidae</taxon>
        <taxon>Rhabditophanes</taxon>
    </lineage>
</organism>
<sequence>MCWLNNQDLKPKAAYTSMISSISLEQFRDKLKNFKSLEANNNEELTNSLKLEETLSAMNISIDDIENEHQVICVNFSLPLVAPSGTIVKSRRVLPTTMKQVLSQVDIPALGRGLRKSICIGLLIKHVNSADSDGREFVFSFAHDHWHSLTPATTTSVIVIPLFNDTICSFQYTQTSDKQIVTIQKKALYGVTNEFNLNTKEVTFDAVINKFNTFSAEALKDFRIFASCTEDVKLIGKIADPINAWGDMFLIPSTKQAGTKFVLATPTANVHIKGFVAILPISKTGTINVNIVGYSNAVVVSNYSIQYDTTVSQNQYYISCDSLDGSTNDGNTVNQTISITTSSPVMLSFSMPTSSISGLETDEPCDFYCWEEYLTFMPIPSKPQECNSFLLPLDQVMITNDFTTRLYISPPNLGANCNEVSQIIIYNADNVKGTDQVIDIASNSISLLNENEIGFSTYNGHIMSTYRFGTTTYERKGATAFGHFAHYVPSVQEWVSGTTQFLTLTKNCILEVYTDLDGSNEDEIQVDGSSINNIEFDRKPLQVFPHKYFQFRMEFTTYGLHSFTTGGKYVAYVICKQANGPYSSAGYLTGFNNRK</sequence>
<name>A0AC35UEX8_9BILA</name>
<dbReference type="WBParaSite" id="RSKR_0001079375.1">
    <property type="protein sequence ID" value="RSKR_0001079375.1"/>
    <property type="gene ID" value="RSKR_0001079375"/>
</dbReference>
<accession>A0AC35UEX8</accession>